<name>A0ABN9VND1_9DINO</name>
<evidence type="ECO:0000313" key="3">
    <source>
        <dbReference type="Proteomes" id="UP001189429"/>
    </source>
</evidence>
<dbReference type="EMBL" id="CAUYUJ010017328">
    <property type="protein sequence ID" value="CAK0873855.1"/>
    <property type="molecule type" value="Genomic_DNA"/>
</dbReference>
<gene>
    <name evidence="2" type="ORF">PCOR1329_LOCUS58940</name>
</gene>
<reference evidence="2" key="1">
    <citation type="submission" date="2023-10" db="EMBL/GenBank/DDBJ databases">
        <authorList>
            <person name="Chen Y."/>
            <person name="Shah S."/>
            <person name="Dougan E. K."/>
            <person name="Thang M."/>
            <person name="Chan C."/>
        </authorList>
    </citation>
    <scope>NUCLEOTIDE SEQUENCE [LARGE SCALE GENOMIC DNA]</scope>
</reference>
<evidence type="ECO:0000256" key="1">
    <source>
        <dbReference type="SAM" id="MobiDB-lite"/>
    </source>
</evidence>
<organism evidence="2 3">
    <name type="scientific">Prorocentrum cordatum</name>
    <dbReference type="NCBI Taxonomy" id="2364126"/>
    <lineage>
        <taxon>Eukaryota</taxon>
        <taxon>Sar</taxon>
        <taxon>Alveolata</taxon>
        <taxon>Dinophyceae</taxon>
        <taxon>Prorocentrales</taxon>
        <taxon>Prorocentraceae</taxon>
        <taxon>Prorocentrum</taxon>
    </lineage>
</organism>
<protein>
    <submittedName>
        <fullName evidence="2">Uncharacterized protein</fullName>
    </submittedName>
</protein>
<accession>A0ABN9VND1</accession>
<sequence length="276" mass="29612">MALAALAQPLKPAQNKQQANLHTMEITVDNVVLDGPDGEEYRAFRAVVADGNSAAAGAPAKFHGLNAFTPRAMEQFSLPPVPAKHSVLEATSGMLPPDTSKNPCQHISWVWMLVGYSTKKMNAKTAADHVVKKLLAIIKEGMIECDITVPPVQGKGGWTSKTAIDGTRLEMVRSGTKLDGGSCEISEHFNFSFRLATDLNPAIRSTLKSFANKYQKLFTITDVCPTSAFPNMHITTSASANRAKPMPSAKGKAKAKAKAKAKSKAVAKTALKPKRK</sequence>
<feature type="region of interest" description="Disordered" evidence="1">
    <location>
        <begin position="238"/>
        <end position="276"/>
    </location>
</feature>
<keyword evidence="3" id="KW-1185">Reference proteome</keyword>
<dbReference type="Proteomes" id="UP001189429">
    <property type="component" value="Unassembled WGS sequence"/>
</dbReference>
<proteinExistence type="predicted"/>
<evidence type="ECO:0000313" key="2">
    <source>
        <dbReference type="EMBL" id="CAK0873855.1"/>
    </source>
</evidence>
<feature type="compositionally biased region" description="Basic residues" evidence="1">
    <location>
        <begin position="251"/>
        <end position="276"/>
    </location>
</feature>
<comment type="caution">
    <text evidence="2">The sequence shown here is derived from an EMBL/GenBank/DDBJ whole genome shotgun (WGS) entry which is preliminary data.</text>
</comment>